<dbReference type="AlphaFoldDB" id="A0AAN6N2X8"/>
<name>A0AAN6N2X8_9PEZI</name>
<dbReference type="Proteomes" id="UP001303473">
    <property type="component" value="Unassembled WGS sequence"/>
</dbReference>
<proteinExistence type="predicted"/>
<reference evidence="3" key="1">
    <citation type="journal article" date="2023" name="Mol. Phylogenet. Evol.">
        <title>Genome-scale phylogeny and comparative genomics of the fungal order Sordariales.</title>
        <authorList>
            <person name="Hensen N."/>
            <person name="Bonometti L."/>
            <person name="Westerberg I."/>
            <person name="Brannstrom I.O."/>
            <person name="Guillou S."/>
            <person name="Cros-Aarteil S."/>
            <person name="Calhoun S."/>
            <person name="Haridas S."/>
            <person name="Kuo A."/>
            <person name="Mondo S."/>
            <person name="Pangilinan J."/>
            <person name="Riley R."/>
            <person name="LaButti K."/>
            <person name="Andreopoulos B."/>
            <person name="Lipzen A."/>
            <person name="Chen C."/>
            <person name="Yan M."/>
            <person name="Daum C."/>
            <person name="Ng V."/>
            <person name="Clum A."/>
            <person name="Steindorff A."/>
            <person name="Ohm R.A."/>
            <person name="Martin F."/>
            <person name="Silar P."/>
            <person name="Natvig D.O."/>
            <person name="Lalanne C."/>
            <person name="Gautier V."/>
            <person name="Ament-Velasquez S.L."/>
            <person name="Kruys A."/>
            <person name="Hutchinson M.I."/>
            <person name="Powell A.J."/>
            <person name="Barry K."/>
            <person name="Miller A.N."/>
            <person name="Grigoriev I.V."/>
            <person name="Debuchy R."/>
            <person name="Gladieux P."/>
            <person name="Hiltunen Thoren M."/>
            <person name="Johannesson H."/>
        </authorList>
    </citation>
    <scope>NUCLEOTIDE SEQUENCE [LARGE SCALE GENOMIC DNA]</scope>
    <source>
        <strain evidence="3">CBS 340.73</strain>
    </source>
</reference>
<protein>
    <recommendedName>
        <fullName evidence="4">Secreted protein</fullName>
    </recommendedName>
</protein>
<evidence type="ECO:0000256" key="1">
    <source>
        <dbReference type="SAM" id="SignalP"/>
    </source>
</evidence>
<evidence type="ECO:0008006" key="4">
    <source>
        <dbReference type="Google" id="ProtNLM"/>
    </source>
</evidence>
<accession>A0AAN6N2X8</accession>
<organism evidence="2 3">
    <name type="scientific">Diplogelasinospora grovesii</name>
    <dbReference type="NCBI Taxonomy" id="303347"/>
    <lineage>
        <taxon>Eukaryota</taxon>
        <taxon>Fungi</taxon>
        <taxon>Dikarya</taxon>
        <taxon>Ascomycota</taxon>
        <taxon>Pezizomycotina</taxon>
        <taxon>Sordariomycetes</taxon>
        <taxon>Sordariomycetidae</taxon>
        <taxon>Sordariales</taxon>
        <taxon>Diplogelasinosporaceae</taxon>
        <taxon>Diplogelasinospora</taxon>
    </lineage>
</organism>
<keyword evidence="1" id="KW-0732">Signal</keyword>
<feature type="chain" id="PRO_5042933516" description="Secreted protein" evidence="1">
    <location>
        <begin position="17"/>
        <end position="114"/>
    </location>
</feature>
<comment type="caution">
    <text evidence="2">The sequence shown here is derived from an EMBL/GenBank/DDBJ whole genome shotgun (WGS) entry which is preliminary data.</text>
</comment>
<feature type="signal peptide" evidence="1">
    <location>
        <begin position="1"/>
        <end position="16"/>
    </location>
</feature>
<sequence>MLLFLLFAFLSRGCFQLESKNNRISVGWTLLHLNLTHPTPLERSPPTFSLSGWCLAGRKKRIQYSVFICHVQCGIFHLDLEFSFTIHEMTFGACGAPPDSERLRASDSPHAHCR</sequence>
<evidence type="ECO:0000313" key="3">
    <source>
        <dbReference type="Proteomes" id="UP001303473"/>
    </source>
</evidence>
<keyword evidence="3" id="KW-1185">Reference proteome</keyword>
<dbReference type="EMBL" id="MU853849">
    <property type="protein sequence ID" value="KAK3937616.1"/>
    <property type="molecule type" value="Genomic_DNA"/>
</dbReference>
<gene>
    <name evidence="2" type="ORF">QBC46DRAFT_392219</name>
</gene>
<evidence type="ECO:0000313" key="2">
    <source>
        <dbReference type="EMBL" id="KAK3937616.1"/>
    </source>
</evidence>